<dbReference type="AlphaFoldDB" id="A0A1M6VLR3"/>
<dbReference type="InterPro" id="IPR026444">
    <property type="entry name" value="Secre_tail"/>
</dbReference>
<dbReference type="Pfam" id="PF18962">
    <property type="entry name" value="Por_Secre_tail"/>
    <property type="match status" value="1"/>
</dbReference>
<accession>A0A1M6VLR3</accession>
<evidence type="ECO:0000259" key="2">
    <source>
        <dbReference type="Pfam" id="PF18962"/>
    </source>
</evidence>
<name>A0A1M6VLR3_9BACT</name>
<evidence type="ECO:0000313" key="4">
    <source>
        <dbReference type="Proteomes" id="UP000184420"/>
    </source>
</evidence>
<dbReference type="EMBL" id="FRBL01000001">
    <property type="protein sequence ID" value="SHK82186.1"/>
    <property type="molecule type" value="Genomic_DNA"/>
</dbReference>
<organism evidence="3 4">
    <name type="scientific">Chitinophaga jiangningensis</name>
    <dbReference type="NCBI Taxonomy" id="1419482"/>
    <lineage>
        <taxon>Bacteria</taxon>
        <taxon>Pseudomonadati</taxon>
        <taxon>Bacteroidota</taxon>
        <taxon>Chitinophagia</taxon>
        <taxon>Chitinophagales</taxon>
        <taxon>Chitinophagaceae</taxon>
        <taxon>Chitinophaga</taxon>
    </lineage>
</organism>
<evidence type="ECO:0000313" key="3">
    <source>
        <dbReference type="EMBL" id="SHK82186.1"/>
    </source>
</evidence>
<dbReference type="RefSeq" id="WP_143159787.1">
    <property type="nucleotide sequence ID" value="NZ_FRBL01000001.1"/>
</dbReference>
<dbReference type="NCBIfam" id="TIGR04183">
    <property type="entry name" value="Por_Secre_tail"/>
    <property type="match status" value="1"/>
</dbReference>
<dbReference type="OrthoDB" id="600763at2"/>
<dbReference type="Proteomes" id="UP000184420">
    <property type="component" value="Unassembled WGS sequence"/>
</dbReference>
<feature type="chain" id="PRO_5012771020" evidence="1">
    <location>
        <begin position="21"/>
        <end position="530"/>
    </location>
</feature>
<feature type="signal peptide" evidence="1">
    <location>
        <begin position="1"/>
        <end position="20"/>
    </location>
</feature>
<keyword evidence="4" id="KW-1185">Reference proteome</keyword>
<reference evidence="3 4" key="1">
    <citation type="submission" date="2016-11" db="EMBL/GenBank/DDBJ databases">
        <authorList>
            <person name="Jaros S."/>
            <person name="Januszkiewicz K."/>
            <person name="Wedrychowicz H."/>
        </authorList>
    </citation>
    <scope>NUCLEOTIDE SEQUENCE [LARGE SCALE GENOMIC DNA]</scope>
    <source>
        <strain evidence="3 4">DSM 27406</strain>
    </source>
</reference>
<proteinExistence type="predicted"/>
<keyword evidence="1" id="KW-0732">Signal</keyword>
<sequence>MRISILILFLLSCLHLRSSAQDGLYIPEGGIVWLYNNTQVGIFNSVINNGVLGSNPGSTFYILGKRWTNGTNAKLPDESADGVSGVGGNFLFSSLNPVLGDVGQQTIFGNYNIAAKQGTSFPNMEVNNGKGIILDDLSDLKIRGTLHFTSGKIYLNGWNLMVGEKTPGVISGYTDSRYIVTGNTFAGGYLYRSAITSTPNRVVFPVGSADNAYSPAAILLDGGAKDNFGIRVFDSVYTVAIGGSTYRDSFVNKTWNIVRTDNSGGKATVILQHMDASEMPAYIGARDSSFITRFGVTGWDKLTVTPFKPAAGNISTTTMLQPATMHMREFTDLGNTTYFAKTILNVKIAPAVFLVFEAARVSPTLAQLDWTTSREVNNLQFEVERRYEKDEAFTTIGVVPTKAVNGTSANPLSYTFNDPNDYDGNTYYRIKATAKDGTVTYSEIKMVPPVFSIQVYPNPNRGNFHVKIRGLNSDMLLKLYDTWGQSLREYKVRKDADIQITHMPAGTYFLVLYNQQTEQKVQTIKVVVLP</sequence>
<evidence type="ECO:0000256" key="1">
    <source>
        <dbReference type="SAM" id="SignalP"/>
    </source>
</evidence>
<feature type="domain" description="Secretion system C-terminal sorting" evidence="2">
    <location>
        <begin position="455"/>
        <end position="520"/>
    </location>
</feature>
<gene>
    <name evidence="3" type="ORF">SAMN05444266_101256</name>
</gene>
<dbReference type="STRING" id="1419482.SAMN05444266_101256"/>
<protein>
    <submittedName>
        <fullName evidence="3">Por secretion system C-terminal sorting domain-containing protein</fullName>
    </submittedName>
</protein>